<dbReference type="InterPro" id="IPR002931">
    <property type="entry name" value="Transglutaminase-like"/>
</dbReference>
<evidence type="ECO:0000313" key="4">
    <source>
        <dbReference type="Proteomes" id="UP001226084"/>
    </source>
</evidence>
<dbReference type="EMBL" id="JAUTAS010000001">
    <property type="protein sequence ID" value="MDQ1110070.1"/>
    <property type="molecule type" value="Genomic_DNA"/>
</dbReference>
<evidence type="ECO:0000256" key="1">
    <source>
        <dbReference type="SAM" id="SignalP"/>
    </source>
</evidence>
<dbReference type="RefSeq" id="WP_429000760.1">
    <property type="nucleotide sequence ID" value="NZ_JAUTAS010000001.1"/>
</dbReference>
<accession>A0AAP5AM82</accession>
<keyword evidence="3" id="KW-0645">Protease</keyword>
<evidence type="ECO:0000313" key="3">
    <source>
        <dbReference type="EMBL" id="MDQ1110070.1"/>
    </source>
</evidence>
<dbReference type="PANTHER" id="PTHR38339:SF1">
    <property type="entry name" value="TRANSGLUTAMINASE-LIKE DOMAIN-CONTAINING PROTEIN"/>
    <property type="match status" value="1"/>
</dbReference>
<protein>
    <submittedName>
        <fullName evidence="3">Transglutaminase-like putative cysteine protease</fullName>
    </submittedName>
</protein>
<dbReference type="SMART" id="SM00460">
    <property type="entry name" value="TGc"/>
    <property type="match status" value="1"/>
</dbReference>
<dbReference type="PANTHER" id="PTHR38339">
    <property type="entry name" value="TRANSGLUTAMINASE DOMAIN PROTEIN"/>
    <property type="match status" value="1"/>
</dbReference>
<keyword evidence="1" id="KW-0732">Signal</keyword>
<sequence length="494" mass="54462">MDLPVRKPRSPASTFARRAAAACLLLGIASAGAQGPALDAVVAQIDHGDFAAADARIAAAINDPALSADARAAYAFQRERMRRMRLDFTLDEAAAKALVRKQIPDLRDDEFARWDAAGLIEHLDIDGERRYFKRAPANLFRVSAEAKARRAPNVPLPVDGPYENLAPHHEEVIAAAKASGTRSVVPRRVEVTQSITVKPDAVPAGELLQAWIPYPRAIPGQQEDISWIGPKSGAVIAPEAAQQRTVHLQQKAVAGKPTRFEIRYAVTVYARHIEIDPAKVLPTPADPALQPYLTEQPPHVVFTPALRAFSQRVVGNETNPYRIAQKLFDAVDQIPWAGAREYSTISNISDYALHAGHADCGQQTLLLIALLRLNGIPARWQSGMVYSDDAVGYNNLHDWGALYLAPYGWVPMDVTTGRLQSADPALRDFYFGGLDAYRIAFNDDFQQPFQPAKQHPRSDTVDSQRGEVEWSGGNLYFDQWNYDFQSHVVPATPR</sequence>
<evidence type="ECO:0000259" key="2">
    <source>
        <dbReference type="SMART" id="SM00460"/>
    </source>
</evidence>
<dbReference type="SUPFAM" id="SSF54001">
    <property type="entry name" value="Cysteine proteinases"/>
    <property type="match status" value="1"/>
</dbReference>
<dbReference type="AlphaFoldDB" id="A0AAP5AM82"/>
<dbReference type="InterPro" id="IPR038765">
    <property type="entry name" value="Papain-like_cys_pep_sf"/>
</dbReference>
<gene>
    <name evidence="3" type="ORF">QE424_003229</name>
</gene>
<feature type="chain" id="PRO_5042965913" evidence="1">
    <location>
        <begin position="34"/>
        <end position="494"/>
    </location>
</feature>
<organism evidence="3 4">
    <name type="scientific">Stenotrophomonas rhizophila</name>
    <dbReference type="NCBI Taxonomy" id="216778"/>
    <lineage>
        <taxon>Bacteria</taxon>
        <taxon>Pseudomonadati</taxon>
        <taxon>Pseudomonadota</taxon>
        <taxon>Gammaproteobacteria</taxon>
        <taxon>Lysobacterales</taxon>
        <taxon>Lysobacteraceae</taxon>
        <taxon>Stenotrophomonas</taxon>
    </lineage>
</organism>
<dbReference type="Pfam" id="PF01841">
    <property type="entry name" value="Transglut_core"/>
    <property type="match status" value="1"/>
</dbReference>
<keyword evidence="3" id="KW-0378">Hydrolase</keyword>
<dbReference type="GO" id="GO:0006508">
    <property type="term" value="P:proteolysis"/>
    <property type="evidence" value="ECO:0007669"/>
    <property type="project" value="UniProtKB-KW"/>
</dbReference>
<feature type="signal peptide" evidence="1">
    <location>
        <begin position="1"/>
        <end position="33"/>
    </location>
</feature>
<comment type="caution">
    <text evidence="3">The sequence shown here is derived from an EMBL/GenBank/DDBJ whole genome shotgun (WGS) entry which is preliminary data.</text>
</comment>
<reference evidence="3" key="1">
    <citation type="submission" date="2023-07" db="EMBL/GenBank/DDBJ databases">
        <title>Functional and genomic diversity of the sorghum phyllosphere microbiome.</title>
        <authorList>
            <person name="Shade A."/>
        </authorList>
    </citation>
    <scope>NUCLEOTIDE SEQUENCE</scope>
    <source>
        <strain evidence="3">SORGH_AS_0457</strain>
    </source>
</reference>
<dbReference type="Gene3D" id="3.10.620.30">
    <property type="match status" value="1"/>
</dbReference>
<dbReference type="GO" id="GO:0008233">
    <property type="term" value="F:peptidase activity"/>
    <property type="evidence" value="ECO:0007669"/>
    <property type="project" value="UniProtKB-KW"/>
</dbReference>
<name>A0AAP5AM82_9GAMM</name>
<feature type="domain" description="Transglutaminase-like" evidence="2">
    <location>
        <begin position="352"/>
        <end position="416"/>
    </location>
</feature>
<proteinExistence type="predicted"/>
<dbReference type="Proteomes" id="UP001226084">
    <property type="component" value="Unassembled WGS sequence"/>
</dbReference>